<feature type="transmembrane region" description="Helical" evidence="7">
    <location>
        <begin position="76"/>
        <end position="96"/>
    </location>
</feature>
<protein>
    <submittedName>
        <fullName evidence="9">MFS transporter</fullName>
    </submittedName>
</protein>
<evidence type="ECO:0000256" key="4">
    <source>
        <dbReference type="ARBA" id="ARBA00022692"/>
    </source>
</evidence>
<feature type="transmembrane region" description="Helical" evidence="7">
    <location>
        <begin position="358"/>
        <end position="380"/>
    </location>
</feature>
<proteinExistence type="predicted"/>
<feature type="transmembrane region" description="Helical" evidence="7">
    <location>
        <begin position="102"/>
        <end position="123"/>
    </location>
</feature>
<dbReference type="GO" id="GO:0022857">
    <property type="term" value="F:transmembrane transporter activity"/>
    <property type="evidence" value="ECO:0007669"/>
    <property type="project" value="InterPro"/>
</dbReference>
<feature type="transmembrane region" description="Helical" evidence="7">
    <location>
        <begin position="392"/>
        <end position="414"/>
    </location>
</feature>
<dbReference type="AlphaFoldDB" id="A0AAD0U6V9"/>
<evidence type="ECO:0000256" key="7">
    <source>
        <dbReference type="SAM" id="Phobius"/>
    </source>
</evidence>
<dbReference type="InterPro" id="IPR036259">
    <property type="entry name" value="MFS_trans_sf"/>
</dbReference>
<evidence type="ECO:0000256" key="1">
    <source>
        <dbReference type="ARBA" id="ARBA00004651"/>
    </source>
</evidence>
<keyword evidence="4 7" id="KW-0812">Transmembrane</keyword>
<keyword evidence="5 7" id="KW-1133">Transmembrane helix</keyword>
<dbReference type="Gene3D" id="1.20.1720.10">
    <property type="entry name" value="Multidrug resistance protein D"/>
    <property type="match status" value="1"/>
</dbReference>
<feature type="transmembrane region" description="Helical" evidence="7">
    <location>
        <begin position="303"/>
        <end position="324"/>
    </location>
</feature>
<dbReference type="InterPro" id="IPR011701">
    <property type="entry name" value="MFS"/>
</dbReference>
<comment type="subcellular location">
    <subcellularLocation>
        <location evidence="1">Cell membrane</location>
        <topology evidence="1">Multi-pass membrane protein</topology>
    </subcellularLocation>
</comment>
<sequence>MSRENSDFRLTASIIAAGMFMEQLDATVLSTALPSMAPTFGVSPADLSIALTAYLLSLAVFIPASGYIADRLGPRRVYLVGMFTFLCGSGLCAQASTLPTLVFARLIQGAGGATMLPVGRLLLLYNISKKDIIAAMGWLLTPGLTGQILGPTVGGLIVTYLNWRWIFYLNFPIGAAALILTYRFIVDRPRQLVGPFDLKGFALCGTALSCLLFGFETIGRGHETRLLPLLLLLIGATCGLGYVCHSGRLTDRPPLLDLTLMRISTFRLAIVAGSLTRITQGALPFLLPLMMQSGLGLAPAESGFLTFSMACGFVAMKPLASLILGKFSIRSTLIYNSVLSSVLCAICSGFRIGWPHWLILLILFLAGLSLSLQITGYNIICFEDIPSSRTAAANSFFGTFQQVMLSIGICVASISLNVSRMFSGNSLLSPTGFSFAILVVTGISLSATYWNAKLQGDCGNK</sequence>
<evidence type="ECO:0000259" key="8">
    <source>
        <dbReference type="PROSITE" id="PS50850"/>
    </source>
</evidence>
<feature type="transmembrane region" description="Helical" evidence="7">
    <location>
        <begin position="198"/>
        <end position="215"/>
    </location>
</feature>
<feature type="transmembrane region" description="Helical" evidence="7">
    <location>
        <begin position="434"/>
        <end position="452"/>
    </location>
</feature>
<evidence type="ECO:0000256" key="6">
    <source>
        <dbReference type="ARBA" id="ARBA00023136"/>
    </source>
</evidence>
<keyword evidence="2" id="KW-0813">Transport</keyword>
<evidence type="ECO:0000256" key="2">
    <source>
        <dbReference type="ARBA" id="ARBA00022448"/>
    </source>
</evidence>
<evidence type="ECO:0000256" key="5">
    <source>
        <dbReference type="ARBA" id="ARBA00022989"/>
    </source>
</evidence>
<feature type="transmembrane region" description="Helical" evidence="7">
    <location>
        <begin position="227"/>
        <end position="245"/>
    </location>
</feature>
<dbReference type="PANTHER" id="PTHR42718">
    <property type="entry name" value="MAJOR FACILITATOR SUPERFAMILY MULTIDRUG TRANSPORTER MFSC"/>
    <property type="match status" value="1"/>
</dbReference>
<dbReference type="PROSITE" id="PS50850">
    <property type="entry name" value="MFS"/>
    <property type="match status" value="1"/>
</dbReference>
<feature type="transmembrane region" description="Helical" evidence="7">
    <location>
        <begin position="266"/>
        <end position="291"/>
    </location>
</feature>
<dbReference type="SUPFAM" id="SSF103473">
    <property type="entry name" value="MFS general substrate transporter"/>
    <property type="match status" value="1"/>
</dbReference>
<feature type="transmembrane region" description="Helical" evidence="7">
    <location>
        <begin position="50"/>
        <end position="69"/>
    </location>
</feature>
<gene>
    <name evidence="9" type="ORF">RC54_05825</name>
</gene>
<evidence type="ECO:0000256" key="3">
    <source>
        <dbReference type="ARBA" id="ARBA00022475"/>
    </source>
</evidence>
<name>A0AAD0U6V9_9BURK</name>
<reference evidence="9 10" key="1">
    <citation type="submission" date="2017-11" db="EMBL/GenBank/DDBJ databases">
        <title>Complete genome sequence of Herbaspirillum rubrisubalbicans DSM 11543.</title>
        <authorList>
            <person name="Chen M."/>
            <person name="An Q."/>
        </authorList>
    </citation>
    <scope>NUCLEOTIDE SEQUENCE [LARGE SCALE GENOMIC DNA]</scope>
    <source>
        <strain evidence="9 10">DSM 11543</strain>
    </source>
</reference>
<dbReference type="GO" id="GO:0005886">
    <property type="term" value="C:plasma membrane"/>
    <property type="evidence" value="ECO:0007669"/>
    <property type="project" value="UniProtKB-SubCell"/>
</dbReference>
<dbReference type="Pfam" id="PF07690">
    <property type="entry name" value="MFS_1"/>
    <property type="match status" value="1"/>
</dbReference>
<keyword evidence="3" id="KW-1003">Cell membrane</keyword>
<evidence type="ECO:0000313" key="10">
    <source>
        <dbReference type="Proteomes" id="UP000269199"/>
    </source>
</evidence>
<feature type="transmembrane region" description="Helical" evidence="7">
    <location>
        <begin position="165"/>
        <end position="186"/>
    </location>
</feature>
<organism evidence="9 10">
    <name type="scientific">Herbaspirillum rubrisubalbicans</name>
    <dbReference type="NCBI Taxonomy" id="80842"/>
    <lineage>
        <taxon>Bacteria</taxon>
        <taxon>Pseudomonadati</taxon>
        <taxon>Pseudomonadota</taxon>
        <taxon>Betaproteobacteria</taxon>
        <taxon>Burkholderiales</taxon>
        <taxon>Oxalobacteraceae</taxon>
        <taxon>Herbaspirillum</taxon>
    </lineage>
</organism>
<dbReference type="Proteomes" id="UP000269199">
    <property type="component" value="Chromosome"/>
</dbReference>
<dbReference type="EMBL" id="CP024996">
    <property type="protein sequence ID" value="AYR23371.1"/>
    <property type="molecule type" value="Genomic_DNA"/>
</dbReference>
<feature type="transmembrane region" description="Helical" evidence="7">
    <location>
        <begin position="135"/>
        <end position="159"/>
    </location>
</feature>
<keyword evidence="6 7" id="KW-0472">Membrane</keyword>
<feature type="transmembrane region" description="Helical" evidence="7">
    <location>
        <begin position="333"/>
        <end position="352"/>
    </location>
</feature>
<accession>A0AAD0U6V9</accession>
<dbReference type="RefSeq" id="WP_082803169.1">
    <property type="nucleotide sequence ID" value="NZ_CP024996.1"/>
</dbReference>
<dbReference type="PANTHER" id="PTHR42718:SF46">
    <property type="entry name" value="BLR6921 PROTEIN"/>
    <property type="match status" value="1"/>
</dbReference>
<dbReference type="Gene3D" id="1.20.1250.20">
    <property type="entry name" value="MFS general substrate transporter like domains"/>
    <property type="match status" value="1"/>
</dbReference>
<dbReference type="InterPro" id="IPR020846">
    <property type="entry name" value="MFS_dom"/>
</dbReference>
<feature type="domain" description="Major facilitator superfamily (MFS) profile" evidence="8">
    <location>
        <begin position="11"/>
        <end position="454"/>
    </location>
</feature>
<evidence type="ECO:0000313" key="9">
    <source>
        <dbReference type="EMBL" id="AYR23371.1"/>
    </source>
</evidence>